<sequence>MPPKILVISGPTASGKTKLAVALAKARGGEVVSADSMQIYRRMDIGTAKPTHEEMEGVPHHMLDVAEPEENFSVARYVDMAARCVDDILARGGLPIVAGGTGLYIDSLLSGRTFAHFDPDSALRAQLEERVRREGGQALLDELARADPDTAARLHPNDEKRIVRALEVYLSTGKTITQHNRETLALPPRYDALTITLAFQRREDMWARIDRRVDEMMERGLAQEVRSLLDSGVPEKCTAMQAIGYKEMAAALRGDGDVDRAAREIQLRSRQYAKRQLTWFRRNGAAKWITWDSEPNFAQALQVSTGYLEDFGI</sequence>
<name>A0A8J6J281_9FIRM</name>
<keyword evidence="6 10" id="KW-0547">Nucleotide-binding</keyword>
<feature type="binding site" evidence="10">
    <location>
        <begin position="12"/>
        <end position="17"/>
    </location>
    <ligand>
        <name>substrate</name>
    </ligand>
</feature>
<evidence type="ECO:0000256" key="4">
    <source>
        <dbReference type="ARBA" id="ARBA00022679"/>
    </source>
</evidence>
<dbReference type="AlphaFoldDB" id="A0A8J6J281"/>
<comment type="subunit">
    <text evidence="10">Monomer.</text>
</comment>
<comment type="function">
    <text evidence="2 10 12">Catalyzes the transfer of a dimethylallyl group onto the adenine at position 37 in tRNAs that read codons beginning with uridine, leading to the formation of N6-(dimethylallyl)adenosine (i(6)A).</text>
</comment>
<comment type="similarity">
    <text evidence="3 10 13">Belongs to the IPP transferase family.</text>
</comment>
<evidence type="ECO:0000256" key="5">
    <source>
        <dbReference type="ARBA" id="ARBA00022694"/>
    </source>
</evidence>
<dbReference type="Pfam" id="PF01715">
    <property type="entry name" value="IPPT"/>
    <property type="match status" value="1"/>
</dbReference>
<dbReference type="PANTHER" id="PTHR11088:SF60">
    <property type="entry name" value="TRNA DIMETHYLALLYLTRANSFERASE"/>
    <property type="match status" value="1"/>
</dbReference>
<dbReference type="InterPro" id="IPR018022">
    <property type="entry name" value="IPT"/>
</dbReference>
<evidence type="ECO:0000256" key="13">
    <source>
        <dbReference type="RuleBase" id="RU003785"/>
    </source>
</evidence>
<evidence type="ECO:0000256" key="6">
    <source>
        <dbReference type="ARBA" id="ARBA00022741"/>
    </source>
</evidence>
<dbReference type="RefSeq" id="WP_147572481.1">
    <property type="nucleotide sequence ID" value="NZ_JACOPO010000005.1"/>
</dbReference>
<keyword evidence="15" id="KW-1185">Reference proteome</keyword>
<dbReference type="GO" id="GO:0052381">
    <property type="term" value="F:tRNA dimethylallyltransferase activity"/>
    <property type="evidence" value="ECO:0007669"/>
    <property type="project" value="UniProtKB-UniRule"/>
</dbReference>
<comment type="caution">
    <text evidence="10">Lacks conserved residue(s) required for the propagation of feature annotation.</text>
</comment>
<reference evidence="14" key="1">
    <citation type="submission" date="2020-08" db="EMBL/GenBank/DDBJ databases">
        <title>Genome public.</title>
        <authorList>
            <person name="Liu C."/>
            <person name="Sun Q."/>
        </authorList>
    </citation>
    <scope>NUCLEOTIDE SEQUENCE</scope>
    <source>
        <strain evidence="14">NSJ-23</strain>
    </source>
</reference>
<dbReference type="GO" id="GO:0005524">
    <property type="term" value="F:ATP binding"/>
    <property type="evidence" value="ECO:0007669"/>
    <property type="project" value="UniProtKB-UniRule"/>
</dbReference>
<dbReference type="Gene3D" id="3.40.50.300">
    <property type="entry name" value="P-loop containing nucleotide triphosphate hydrolases"/>
    <property type="match status" value="1"/>
</dbReference>
<keyword evidence="4 10" id="KW-0808">Transferase</keyword>
<accession>A0A8J6J281</accession>
<dbReference type="EMBL" id="JACOPO010000005">
    <property type="protein sequence ID" value="MBC5723029.1"/>
    <property type="molecule type" value="Genomic_DNA"/>
</dbReference>
<dbReference type="GO" id="GO:0006400">
    <property type="term" value="P:tRNA modification"/>
    <property type="evidence" value="ECO:0007669"/>
    <property type="project" value="TreeGrafter"/>
</dbReference>
<evidence type="ECO:0000256" key="12">
    <source>
        <dbReference type="RuleBase" id="RU003784"/>
    </source>
</evidence>
<evidence type="ECO:0000256" key="2">
    <source>
        <dbReference type="ARBA" id="ARBA00003213"/>
    </source>
</evidence>
<evidence type="ECO:0000256" key="8">
    <source>
        <dbReference type="ARBA" id="ARBA00022842"/>
    </source>
</evidence>
<dbReference type="Gene3D" id="1.10.20.140">
    <property type="match status" value="1"/>
</dbReference>
<comment type="catalytic activity">
    <reaction evidence="9 10 11">
        <text>adenosine(37) in tRNA + dimethylallyl diphosphate = N(6)-dimethylallyladenosine(37) in tRNA + diphosphate</text>
        <dbReference type="Rhea" id="RHEA:26482"/>
        <dbReference type="Rhea" id="RHEA-COMP:10162"/>
        <dbReference type="Rhea" id="RHEA-COMP:10375"/>
        <dbReference type="ChEBI" id="CHEBI:33019"/>
        <dbReference type="ChEBI" id="CHEBI:57623"/>
        <dbReference type="ChEBI" id="CHEBI:74411"/>
        <dbReference type="ChEBI" id="CHEBI:74415"/>
        <dbReference type="EC" id="2.5.1.75"/>
    </reaction>
</comment>
<feature type="region of interest" description="Interaction with substrate tRNA" evidence="10">
    <location>
        <begin position="35"/>
        <end position="38"/>
    </location>
</feature>
<proteinExistence type="inferred from homology"/>
<comment type="cofactor">
    <cofactor evidence="1 10">
        <name>Mg(2+)</name>
        <dbReference type="ChEBI" id="CHEBI:18420"/>
    </cofactor>
</comment>
<feature type="binding site" evidence="10">
    <location>
        <begin position="10"/>
        <end position="17"/>
    </location>
    <ligand>
        <name>ATP</name>
        <dbReference type="ChEBI" id="CHEBI:30616"/>
    </ligand>
</feature>
<dbReference type="InterPro" id="IPR027417">
    <property type="entry name" value="P-loop_NTPase"/>
</dbReference>
<keyword evidence="8 10" id="KW-0460">Magnesium</keyword>
<dbReference type="EC" id="2.5.1.75" evidence="10"/>
<gene>
    <name evidence="10 14" type="primary">miaA</name>
    <name evidence="14" type="ORF">H8S11_09405</name>
</gene>
<organism evidence="14 15">
    <name type="scientific">Flintibacter hominis</name>
    <dbReference type="NCBI Taxonomy" id="2763048"/>
    <lineage>
        <taxon>Bacteria</taxon>
        <taxon>Bacillati</taxon>
        <taxon>Bacillota</taxon>
        <taxon>Clostridia</taxon>
        <taxon>Eubacteriales</taxon>
        <taxon>Flintibacter</taxon>
    </lineage>
</organism>
<keyword evidence="7 10" id="KW-0067">ATP-binding</keyword>
<dbReference type="InterPro" id="IPR039657">
    <property type="entry name" value="Dimethylallyltransferase"/>
</dbReference>
<dbReference type="SUPFAM" id="SSF52540">
    <property type="entry name" value="P-loop containing nucleoside triphosphate hydrolases"/>
    <property type="match status" value="1"/>
</dbReference>
<evidence type="ECO:0000313" key="14">
    <source>
        <dbReference type="EMBL" id="MBC5723029.1"/>
    </source>
</evidence>
<keyword evidence="5 10" id="KW-0819">tRNA processing</keyword>
<comment type="caution">
    <text evidence="14">The sequence shown here is derived from an EMBL/GenBank/DDBJ whole genome shotgun (WGS) entry which is preliminary data.</text>
</comment>
<evidence type="ECO:0000313" key="15">
    <source>
        <dbReference type="Proteomes" id="UP000628736"/>
    </source>
</evidence>
<dbReference type="PANTHER" id="PTHR11088">
    <property type="entry name" value="TRNA DIMETHYLALLYLTRANSFERASE"/>
    <property type="match status" value="1"/>
</dbReference>
<dbReference type="FunFam" id="1.10.20.140:FF:000001">
    <property type="entry name" value="tRNA dimethylallyltransferase"/>
    <property type="match status" value="1"/>
</dbReference>
<dbReference type="Proteomes" id="UP000628736">
    <property type="component" value="Unassembled WGS sequence"/>
</dbReference>
<feature type="site" description="Interaction with substrate tRNA" evidence="10">
    <location>
        <position position="124"/>
    </location>
</feature>
<protein>
    <recommendedName>
        <fullName evidence="10">tRNA dimethylallyltransferase</fullName>
        <ecNumber evidence="10">2.5.1.75</ecNumber>
    </recommendedName>
    <alternativeName>
        <fullName evidence="10">Dimethylallyl diphosphate:tRNA dimethylallyltransferase</fullName>
        <shortName evidence="10">DMAPP:tRNA dimethylallyltransferase</shortName>
        <shortName evidence="10">DMATase</shortName>
    </alternativeName>
    <alternativeName>
        <fullName evidence="10">Isopentenyl-diphosphate:tRNA isopentenyltransferase</fullName>
        <shortName evidence="10">IPP transferase</shortName>
        <shortName evidence="10">IPPT</shortName>
        <shortName evidence="10">IPTase</shortName>
    </alternativeName>
</protein>
<evidence type="ECO:0000256" key="11">
    <source>
        <dbReference type="RuleBase" id="RU003783"/>
    </source>
</evidence>
<evidence type="ECO:0000256" key="7">
    <source>
        <dbReference type="ARBA" id="ARBA00022840"/>
    </source>
</evidence>
<dbReference type="NCBIfam" id="TIGR00174">
    <property type="entry name" value="miaA"/>
    <property type="match status" value="1"/>
</dbReference>
<evidence type="ECO:0000256" key="1">
    <source>
        <dbReference type="ARBA" id="ARBA00001946"/>
    </source>
</evidence>
<dbReference type="HAMAP" id="MF_00185">
    <property type="entry name" value="IPP_trans"/>
    <property type="match status" value="1"/>
</dbReference>
<feature type="site" description="Interaction with substrate tRNA" evidence="10">
    <location>
        <position position="101"/>
    </location>
</feature>
<evidence type="ECO:0000256" key="3">
    <source>
        <dbReference type="ARBA" id="ARBA00005842"/>
    </source>
</evidence>
<evidence type="ECO:0000256" key="9">
    <source>
        <dbReference type="ARBA" id="ARBA00049563"/>
    </source>
</evidence>
<evidence type="ECO:0000256" key="10">
    <source>
        <dbReference type="HAMAP-Rule" id="MF_00185"/>
    </source>
</evidence>